<sequence>KFRGHRLQSPSCAYPSPDSSTCPFLTSNVRRSFRSRRCFTRLRSARSAPNTYDPGSLTRQGRLRQRLTQSFPSLWSRNHLFQLPSVRRRRRILRRTSLVPVSSASLSVHHTHLLDLAQNYHEREGFKLARIPPGPVIKMLD</sequence>
<dbReference type="AlphaFoldDB" id="A0A8R7PGW1"/>
<protein>
    <submittedName>
        <fullName evidence="1">Uncharacterized protein</fullName>
    </submittedName>
</protein>
<reference evidence="1" key="2">
    <citation type="submission" date="2018-03" db="EMBL/GenBank/DDBJ databases">
        <title>The Triticum urartu genome reveals the dynamic nature of wheat genome evolution.</title>
        <authorList>
            <person name="Ling H."/>
            <person name="Ma B."/>
            <person name="Shi X."/>
            <person name="Liu H."/>
            <person name="Dong L."/>
            <person name="Sun H."/>
            <person name="Cao Y."/>
            <person name="Gao Q."/>
            <person name="Zheng S."/>
            <person name="Li Y."/>
            <person name="Yu Y."/>
            <person name="Du H."/>
            <person name="Qi M."/>
            <person name="Li Y."/>
            <person name="Yu H."/>
            <person name="Cui Y."/>
            <person name="Wang N."/>
            <person name="Chen C."/>
            <person name="Wu H."/>
            <person name="Zhao Y."/>
            <person name="Zhang J."/>
            <person name="Li Y."/>
            <person name="Zhou W."/>
            <person name="Zhang B."/>
            <person name="Hu W."/>
            <person name="Eijk M."/>
            <person name="Tang J."/>
            <person name="Witsenboer H."/>
            <person name="Zhao S."/>
            <person name="Li Z."/>
            <person name="Zhang A."/>
            <person name="Wang D."/>
            <person name="Liang C."/>
        </authorList>
    </citation>
    <scope>NUCLEOTIDE SEQUENCE [LARGE SCALE GENOMIC DNA]</scope>
    <source>
        <strain evidence="1">cv. G1812</strain>
    </source>
</reference>
<name>A0A8R7PGW1_TRIUA</name>
<reference evidence="1" key="3">
    <citation type="submission" date="2022-06" db="UniProtKB">
        <authorList>
            <consortium name="EnsemblPlants"/>
        </authorList>
    </citation>
    <scope>IDENTIFICATION</scope>
</reference>
<accession>A0A8R7PGW1</accession>
<organism evidence="1 2">
    <name type="scientific">Triticum urartu</name>
    <name type="common">Red wild einkorn</name>
    <name type="synonym">Crithodium urartu</name>
    <dbReference type="NCBI Taxonomy" id="4572"/>
    <lineage>
        <taxon>Eukaryota</taxon>
        <taxon>Viridiplantae</taxon>
        <taxon>Streptophyta</taxon>
        <taxon>Embryophyta</taxon>
        <taxon>Tracheophyta</taxon>
        <taxon>Spermatophyta</taxon>
        <taxon>Magnoliopsida</taxon>
        <taxon>Liliopsida</taxon>
        <taxon>Poales</taxon>
        <taxon>Poaceae</taxon>
        <taxon>BOP clade</taxon>
        <taxon>Pooideae</taxon>
        <taxon>Triticodae</taxon>
        <taxon>Triticeae</taxon>
        <taxon>Triticinae</taxon>
        <taxon>Triticum</taxon>
    </lineage>
</organism>
<reference evidence="2" key="1">
    <citation type="journal article" date="2013" name="Nature">
        <title>Draft genome of the wheat A-genome progenitor Triticum urartu.</title>
        <authorList>
            <person name="Ling H.Q."/>
            <person name="Zhao S."/>
            <person name="Liu D."/>
            <person name="Wang J."/>
            <person name="Sun H."/>
            <person name="Zhang C."/>
            <person name="Fan H."/>
            <person name="Li D."/>
            <person name="Dong L."/>
            <person name="Tao Y."/>
            <person name="Gao C."/>
            <person name="Wu H."/>
            <person name="Li Y."/>
            <person name="Cui Y."/>
            <person name="Guo X."/>
            <person name="Zheng S."/>
            <person name="Wang B."/>
            <person name="Yu K."/>
            <person name="Liang Q."/>
            <person name="Yang W."/>
            <person name="Lou X."/>
            <person name="Chen J."/>
            <person name="Feng M."/>
            <person name="Jian J."/>
            <person name="Zhang X."/>
            <person name="Luo G."/>
            <person name="Jiang Y."/>
            <person name="Liu J."/>
            <person name="Wang Z."/>
            <person name="Sha Y."/>
            <person name="Zhang B."/>
            <person name="Wu H."/>
            <person name="Tang D."/>
            <person name="Shen Q."/>
            <person name="Xue P."/>
            <person name="Zou S."/>
            <person name="Wang X."/>
            <person name="Liu X."/>
            <person name="Wang F."/>
            <person name="Yang Y."/>
            <person name="An X."/>
            <person name="Dong Z."/>
            <person name="Zhang K."/>
            <person name="Zhang X."/>
            <person name="Luo M.C."/>
            <person name="Dvorak J."/>
            <person name="Tong Y."/>
            <person name="Wang J."/>
            <person name="Yang H."/>
            <person name="Li Z."/>
            <person name="Wang D."/>
            <person name="Zhang A."/>
            <person name="Wang J."/>
        </authorList>
    </citation>
    <scope>NUCLEOTIDE SEQUENCE</scope>
    <source>
        <strain evidence="2">cv. G1812</strain>
    </source>
</reference>
<dbReference type="Proteomes" id="UP000015106">
    <property type="component" value="Chromosome 2"/>
</dbReference>
<dbReference type="EnsemblPlants" id="TuG1812G0200003657.01.T01">
    <property type="protein sequence ID" value="TuG1812G0200003657.01.T01"/>
    <property type="gene ID" value="TuG1812G0200003657.01"/>
</dbReference>
<dbReference type="Gramene" id="TuG1812G0200003657.01.T01">
    <property type="protein sequence ID" value="TuG1812G0200003657.01.T01"/>
    <property type="gene ID" value="TuG1812G0200003657.01"/>
</dbReference>
<evidence type="ECO:0000313" key="2">
    <source>
        <dbReference type="Proteomes" id="UP000015106"/>
    </source>
</evidence>
<evidence type="ECO:0000313" key="1">
    <source>
        <dbReference type="EnsemblPlants" id="TuG1812G0200003657.01.T01"/>
    </source>
</evidence>
<keyword evidence="2" id="KW-1185">Reference proteome</keyword>
<proteinExistence type="predicted"/>